<organism evidence="1">
    <name type="scientific">Rhizophora mucronata</name>
    <name type="common">Asiatic mangrove</name>
    <dbReference type="NCBI Taxonomy" id="61149"/>
    <lineage>
        <taxon>Eukaryota</taxon>
        <taxon>Viridiplantae</taxon>
        <taxon>Streptophyta</taxon>
        <taxon>Embryophyta</taxon>
        <taxon>Tracheophyta</taxon>
        <taxon>Spermatophyta</taxon>
        <taxon>Magnoliopsida</taxon>
        <taxon>eudicotyledons</taxon>
        <taxon>Gunneridae</taxon>
        <taxon>Pentapetalae</taxon>
        <taxon>rosids</taxon>
        <taxon>fabids</taxon>
        <taxon>Malpighiales</taxon>
        <taxon>Rhizophoraceae</taxon>
        <taxon>Rhizophora</taxon>
    </lineage>
</organism>
<sequence>MSGLEDQVFIICNTSFWFLHGLEHWGQ</sequence>
<reference evidence="1" key="1">
    <citation type="submission" date="2018-02" db="EMBL/GenBank/DDBJ databases">
        <title>Rhizophora mucronata_Transcriptome.</title>
        <authorList>
            <person name="Meera S.P."/>
            <person name="Sreeshan A."/>
            <person name="Augustine A."/>
        </authorList>
    </citation>
    <scope>NUCLEOTIDE SEQUENCE</scope>
    <source>
        <tissue evidence="1">Leaf</tissue>
    </source>
</reference>
<accession>A0A2P2QV43</accession>
<name>A0A2P2QV43_RHIMU</name>
<proteinExistence type="predicted"/>
<evidence type="ECO:0000313" key="1">
    <source>
        <dbReference type="EMBL" id="MBX70882.1"/>
    </source>
</evidence>
<dbReference type="EMBL" id="GGEC01090398">
    <property type="protein sequence ID" value="MBX70882.1"/>
    <property type="molecule type" value="Transcribed_RNA"/>
</dbReference>
<dbReference type="AlphaFoldDB" id="A0A2P2QV43"/>
<protein>
    <submittedName>
        <fullName evidence="1">Phosphate transporter</fullName>
    </submittedName>
</protein>